<dbReference type="PANTHER" id="PTHR39185">
    <property type="entry name" value="SWARMING MOTILITY PROTEIN SWRD"/>
    <property type="match status" value="1"/>
</dbReference>
<dbReference type="Proteomes" id="UP001596410">
    <property type="component" value="Unassembled WGS sequence"/>
</dbReference>
<evidence type="ECO:0000313" key="2">
    <source>
        <dbReference type="Proteomes" id="UP001596410"/>
    </source>
</evidence>
<gene>
    <name evidence="1" type="ORF">ACFQIC_04955</name>
</gene>
<proteinExistence type="predicted"/>
<keyword evidence="1" id="KW-0282">Flagellum</keyword>
<comment type="caution">
    <text evidence="1">The sequence shown here is derived from an EMBL/GenBank/DDBJ whole genome shotgun (WGS) entry which is preliminary data.</text>
</comment>
<keyword evidence="1" id="KW-0969">Cilium</keyword>
<dbReference type="Pfam" id="PF06289">
    <property type="entry name" value="FlbD"/>
    <property type="match status" value="1"/>
</dbReference>
<evidence type="ECO:0000313" key="1">
    <source>
        <dbReference type="EMBL" id="MFC7061204.1"/>
    </source>
</evidence>
<dbReference type="RefSeq" id="WP_204707813.1">
    <property type="nucleotide sequence ID" value="NZ_JBHSZV010000013.1"/>
</dbReference>
<dbReference type="PANTHER" id="PTHR39185:SF1">
    <property type="entry name" value="SWARMING MOTILITY PROTEIN SWRD"/>
    <property type="match status" value="1"/>
</dbReference>
<protein>
    <submittedName>
        <fullName evidence="1">Flagellar FlbD family protein</fullName>
    </submittedName>
</protein>
<keyword evidence="2" id="KW-1185">Reference proteome</keyword>
<accession>A0ABW2ELC8</accession>
<organism evidence="1 2">
    <name type="scientific">Halobacillus seohaensis</name>
    <dbReference type="NCBI Taxonomy" id="447421"/>
    <lineage>
        <taxon>Bacteria</taxon>
        <taxon>Bacillati</taxon>
        <taxon>Bacillota</taxon>
        <taxon>Bacilli</taxon>
        <taxon>Bacillales</taxon>
        <taxon>Bacillaceae</taxon>
        <taxon>Halobacillus</taxon>
    </lineage>
</organism>
<name>A0ABW2ELC8_9BACI</name>
<reference evidence="2" key="1">
    <citation type="journal article" date="2019" name="Int. J. Syst. Evol. Microbiol.">
        <title>The Global Catalogue of Microorganisms (GCM) 10K type strain sequencing project: providing services to taxonomists for standard genome sequencing and annotation.</title>
        <authorList>
            <consortium name="The Broad Institute Genomics Platform"/>
            <consortium name="The Broad Institute Genome Sequencing Center for Infectious Disease"/>
            <person name="Wu L."/>
            <person name="Ma J."/>
        </authorList>
    </citation>
    <scope>NUCLEOTIDE SEQUENCE [LARGE SCALE GENOMIC DNA]</scope>
    <source>
        <strain evidence="2">CGMCC 4.1621</strain>
    </source>
</reference>
<sequence length="73" mass="8632">MISLTRLNGEIFWFNPIYIEKIQCNPDTTITTTQGKNFVVKDDHEKVIKDMKRFYREIGLLRIVNKAGEENEK</sequence>
<dbReference type="InterPro" id="IPR009384">
    <property type="entry name" value="SwrD-like"/>
</dbReference>
<dbReference type="EMBL" id="JBHSZV010000013">
    <property type="protein sequence ID" value="MFC7061204.1"/>
    <property type="molecule type" value="Genomic_DNA"/>
</dbReference>
<keyword evidence="1" id="KW-0966">Cell projection</keyword>